<name>A0A0F6YKQ8_9BACT</name>
<gene>
    <name evidence="2" type="ORF">DB32_006587</name>
</gene>
<dbReference type="Proteomes" id="UP000034883">
    <property type="component" value="Chromosome"/>
</dbReference>
<evidence type="ECO:0000313" key="3">
    <source>
        <dbReference type="Proteomes" id="UP000034883"/>
    </source>
</evidence>
<dbReference type="EMBL" id="CP011125">
    <property type="protein sequence ID" value="AKF09438.1"/>
    <property type="molecule type" value="Genomic_DNA"/>
</dbReference>
<dbReference type="OrthoDB" id="5484911at2"/>
<accession>A0A0F6YKQ8</accession>
<protein>
    <submittedName>
        <fullName evidence="2">Uncharacterized protein</fullName>
    </submittedName>
</protein>
<keyword evidence="1" id="KW-0812">Transmembrane</keyword>
<dbReference type="KEGG" id="samy:DB32_006587"/>
<keyword evidence="1" id="KW-0472">Membrane</keyword>
<feature type="transmembrane region" description="Helical" evidence="1">
    <location>
        <begin position="109"/>
        <end position="129"/>
    </location>
</feature>
<evidence type="ECO:0000313" key="2">
    <source>
        <dbReference type="EMBL" id="AKF09438.1"/>
    </source>
</evidence>
<evidence type="ECO:0000256" key="1">
    <source>
        <dbReference type="SAM" id="Phobius"/>
    </source>
</evidence>
<dbReference type="STRING" id="927083.DB32_006587"/>
<dbReference type="RefSeq" id="WP_053236481.1">
    <property type="nucleotide sequence ID" value="NZ_CP011125.1"/>
</dbReference>
<sequence>MLQAHVLAVLAAIATTEDASAIRDARVAAYRRVPVGLRGPVRTRVTRAVSDAIFATQHGDDEAHVHRLAYLAVIGRDPPQGDDVAAVRAVFDEARAARPERERPSTARALMLGVVMLAVPIAITTWWLWPHDPYAALSEALPPSRGAYVEGGRPDPGTAAQRAVFEVRLPAFTIALDRWRASRDPNARAAVDAERDATLGAARGALGADTVSFLDAVLTQSIAVVEGGVDRHAAESHVRSVDALDAAIQSEGLAYYVDAEVLTERATGASRVYLSSFTVDNVAIYEAEGRTVRALRLRRLDRLNFARAVLGFTRPQVRDALVLGERVEEHLVQAIVPALAPDGALALSGDDDLALRDETARVAAAGVRDEAPRWLGGDAAAASELGAIFARRHALFVAWSERLSERGIVLREPDGYVVDLEPYTAFTGALVAHERRELEALVGALEDERHQRTYRAIEARFLASIERHEVQHRLDFLMGTLGTLPPRLEAMVGPLRMGDVVNLLAERSNAELSAYLSELARDATLVRASLALLLRHVFDRRLWGTAECHAALVILEGLADRLAIPRGTLVVARRIDRAEAARIHAAITARSDDDVQREARALWEELYQRPLPALRSGARASDDTP</sequence>
<proteinExistence type="predicted"/>
<keyword evidence="3" id="KW-1185">Reference proteome</keyword>
<dbReference type="AlphaFoldDB" id="A0A0F6YKQ8"/>
<reference evidence="2 3" key="1">
    <citation type="submission" date="2015-03" db="EMBL/GenBank/DDBJ databases">
        <title>Genome assembly of Sandaracinus amylolyticus DSM 53668.</title>
        <authorList>
            <person name="Sharma G."/>
            <person name="Subramanian S."/>
        </authorList>
    </citation>
    <scope>NUCLEOTIDE SEQUENCE [LARGE SCALE GENOMIC DNA]</scope>
    <source>
        <strain evidence="2 3">DSM 53668</strain>
    </source>
</reference>
<organism evidence="2 3">
    <name type="scientific">Sandaracinus amylolyticus</name>
    <dbReference type="NCBI Taxonomy" id="927083"/>
    <lineage>
        <taxon>Bacteria</taxon>
        <taxon>Pseudomonadati</taxon>
        <taxon>Myxococcota</taxon>
        <taxon>Polyangia</taxon>
        <taxon>Polyangiales</taxon>
        <taxon>Sandaracinaceae</taxon>
        <taxon>Sandaracinus</taxon>
    </lineage>
</organism>
<keyword evidence="1" id="KW-1133">Transmembrane helix</keyword>